<evidence type="ECO:0000256" key="6">
    <source>
        <dbReference type="RuleBase" id="RU365038"/>
    </source>
</evidence>
<name>A0A835N7C0_9ROSI</name>
<keyword evidence="3 6" id="KW-0863">Zinc-finger</keyword>
<comment type="similarity">
    <text evidence="6">Belongs to the BRE1 family.</text>
</comment>
<dbReference type="Proteomes" id="UP000657918">
    <property type="component" value="Unassembled WGS sequence"/>
</dbReference>
<dbReference type="GO" id="GO:0033503">
    <property type="term" value="C:HULC complex"/>
    <property type="evidence" value="ECO:0007669"/>
    <property type="project" value="TreeGrafter"/>
</dbReference>
<evidence type="ECO:0000256" key="1">
    <source>
        <dbReference type="ARBA" id="ARBA00004123"/>
    </source>
</evidence>
<dbReference type="GO" id="GO:0008270">
    <property type="term" value="F:zinc ion binding"/>
    <property type="evidence" value="ECO:0007669"/>
    <property type="project" value="UniProtKB-KW"/>
</dbReference>
<gene>
    <name evidence="9" type="ORF">SADUNF_Sadunf02G0119000</name>
</gene>
<comment type="pathway">
    <text evidence="6">Protein modification; protein ubiquitination.</text>
</comment>
<dbReference type="GO" id="GO:0006325">
    <property type="term" value="P:chromatin organization"/>
    <property type="evidence" value="ECO:0007669"/>
    <property type="project" value="UniProtKB-KW"/>
</dbReference>
<feature type="coiled-coil region" evidence="7">
    <location>
        <begin position="281"/>
        <end position="311"/>
    </location>
</feature>
<evidence type="ECO:0000256" key="8">
    <source>
        <dbReference type="SAM" id="MobiDB-lite"/>
    </source>
</evidence>
<dbReference type="GO" id="GO:0005634">
    <property type="term" value="C:nucleus"/>
    <property type="evidence" value="ECO:0007669"/>
    <property type="project" value="UniProtKB-SubCell"/>
</dbReference>
<evidence type="ECO:0000256" key="4">
    <source>
        <dbReference type="ARBA" id="ARBA00022833"/>
    </source>
</evidence>
<comment type="caution">
    <text evidence="9">The sequence shown here is derived from an EMBL/GenBank/DDBJ whole genome shotgun (WGS) entry which is preliminary data.</text>
</comment>
<evidence type="ECO:0000256" key="2">
    <source>
        <dbReference type="ARBA" id="ARBA00022723"/>
    </source>
</evidence>
<evidence type="ECO:0000256" key="3">
    <source>
        <dbReference type="ARBA" id="ARBA00022771"/>
    </source>
</evidence>
<sequence>MGSAGEPDRKRRHFSSISSPPAAMTEKQPFSHLSEDKKLDTTVLQYQNQKLQQKLEIQKVEHSALKNKFSQLKEKQQPYSSTLNTVNKSWEVVISYPFFSSHWLVTWKHFPTAQESGAMGKMSNTYQLQKACIVACVGGFQQYMSVASYNRGFLNFLSDVSSSSLKDAFLCRLMETGATESSSSNNCPDQIGLDTETAFEKNKNAVHNIVDTINGLWHLKNGLYAAVLKQLPEDDAYRQMTSNELEMELKNLRSGLSDLHLKHRSLAMELQNHRDDDAKNKAELKHLKGELEIAVAELKDSNCKLATLKAERDATKGAFFPVLNLGSKHIGGDKVRDKQKDLQEMESAVEELLDQASSRLQELKDLHEERLKILQKLSSLQHLLKNVKSISSSQAYLLVRDQLEKSKSEVLQYQALIEKLQVEKDNLAWKEKELNMKNDMVEVCRRSTAVVESRIADLGKEIQKQINERNMIETKLEEASREPGRKEIIAEFKALVSSFPEEMGSMQRQLSNFKDASSGIHSLRADGQSLSTVLDRKAKECENLSARSTNQNSEIHKLQSVVCFHSTLNLISFG</sequence>
<comment type="catalytic activity">
    <reaction evidence="6">
        <text>S-ubiquitinyl-[E2 ubiquitin-conjugating enzyme]-L-cysteine + [acceptor protein]-L-lysine = [E2 ubiquitin-conjugating enzyme]-L-cysteine + N(6)-ubiquitinyl-[acceptor protein]-L-lysine.</text>
        <dbReference type="EC" id="2.3.2.27"/>
    </reaction>
</comment>
<dbReference type="AlphaFoldDB" id="A0A835N7C0"/>
<feature type="coiled-coil region" evidence="7">
    <location>
        <begin position="48"/>
        <end position="75"/>
    </location>
</feature>
<keyword evidence="6" id="KW-0808">Transferase</keyword>
<dbReference type="OrthoDB" id="10266039at2759"/>
<keyword evidence="6" id="KW-0156">Chromatin regulator</keyword>
<feature type="coiled-coil region" evidence="7">
    <location>
        <begin position="403"/>
        <end position="437"/>
    </location>
</feature>
<keyword evidence="4 6" id="KW-0862">Zinc</keyword>
<comment type="subcellular location">
    <subcellularLocation>
        <location evidence="1 6">Nucleus</location>
    </subcellularLocation>
</comment>
<dbReference type="InterPro" id="IPR013956">
    <property type="entry name" value="E3_ubiquit_lig_Bre1"/>
</dbReference>
<feature type="region of interest" description="Disordered" evidence="8">
    <location>
        <begin position="1"/>
        <end position="32"/>
    </location>
</feature>
<dbReference type="PANTHER" id="PTHR23163:SF0">
    <property type="entry name" value="E3 UBIQUITIN-PROTEIN LIGASE BRE1"/>
    <property type="match status" value="1"/>
</dbReference>
<organism evidence="9 10">
    <name type="scientific">Salix dunnii</name>
    <dbReference type="NCBI Taxonomy" id="1413687"/>
    <lineage>
        <taxon>Eukaryota</taxon>
        <taxon>Viridiplantae</taxon>
        <taxon>Streptophyta</taxon>
        <taxon>Embryophyta</taxon>
        <taxon>Tracheophyta</taxon>
        <taxon>Spermatophyta</taxon>
        <taxon>Magnoliopsida</taxon>
        <taxon>eudicotyledons</taxon>
        <taxon>Gunneridae</taxon>
        <taxon>Pentapetalae</taxon>
        <taxon>rosids</taxon>
        <taxon>fabids</taxon>
        <taxon>Malpighiales</taxon>
        <taxon>Salicaceae</taxon>
        <taxon>Saliceae</taxon>
        <taxon>Salix</taxon>
    </lineage>
</organism>
<protein>
    <recommendedName>
        <fullName evidence="6">E3 ubiquitin protein ligase</fullName>
        <ecNumber evidence="6">2.3.2.27</ecNumber>
    </recommendedName>
</protein>
<keyword evidence="6" id="KW-0833">Ubl conjugation pathway</keyword>
<evidence type="ECO:0000313" key="9">
    <source>
        <dbReference type="EMBL" id="KAF9687687.1"/>
    </source>
</evidence>
<keyword evidence="2 6" id="KW-0479">Metal-binding</keyword>
<reference evidence="9 10" key="1">
    <citation type="submission" date="2020-10" db="EMBL/GenBank/DDBJ databases">
        <title>Plant Genome Project.</title>
        <authorList>
            <person name="Zhang R.-G."/>
        </authorList>
    </citation>
    <scope>NUCLEOTIDE SEQUENCE [LARGE SCALE GENOMIC DNA]</scope>
    <source>
        <strain evidence="9">FAFU-HL-1</strain>
        <tissue evidence="9">Leaf</tissue>
    </source>
</reference>
<feature type="coiled-coil region" evidence="7">
    <location>
        <begin position="335"/>
        <end position="377"/>
    </location>
</feature>
<keyword evidence="6 7" id="KW-0175">Coiled coil</keyword>
<keyword evidence="10" id="KW-1185">Reference proteome</keyword>
<evidence type="ECO:0000313" key="10">
    <source>
        <dbReference type="Proteomes" id="UP000657918"/>
    </source>
</evidence>
<dbReference type="EMBL" id="JADGMS010000002">
    <property type="protein sequence ID" value="KAF9687687.1"/>
    <property type="molecule type" value="Genomic_DNA"/>
</dbReference>
<evidence type="ECO:0000256" key="7">
    <source>
        <dbReference type="SAM" id="Coils"/>
    </source>
</evidence>
<keyword evidence="5 6" id="KW-0539">Nucleus</keyword>
<dbReference type="EC" id="2.3.2.27" evidence="6"/>
<dbReference type="GO" id="GO:0016567">
    <property type="term" value="P:protein ubiquitination"/>
    <property type="evidence" value="ECO:0007669"/>
    <property type="project" value="UniProtKB-UniRule"/>
</dbReference>
<proteinExistence type="inferred from homology"/>
<dbReference type="PANTHER" id="PTHR23163">
    <property type="entry name" value="RING FINGER PROTEIN-RELATED"/>
    <property type="match status" value="1"/>
</dbReference>
<evidence type="ECO:0000256" key="5">
    <source>
        <dbReference type="ARBA" id="ARBA00023242"/>
    </source>
</evidence>
<accession>A0A835N7C0</accession>
<dbReference type="UniPathway" id="UPA00143"/>
<dbReference type="GO" id="GO:0061630">
    <property type="term" value="F:ubiquitin protein ligase activity"/>
    <property type="evidence" value="ECO:0007669"/>
    <property type="project" value="UniProtKB-EC"/>
</dbReference>